<gene>
    <name evidence="3" type="ORF">D0862_14902</name>
    <name evidence="2" type="ORF">D0864_16070</name>
</gene>
<sequence length="136" mass="15095">MPTKLTPLKDLQVLTHQIPSYHLVPNTTLHNKPLLIYRAAFPPPLTNASLIESHLTSVGVVAPQWRYTMYSTSHFHSTSHEVLGIANGRARLCFGHEENEGRVVEEVRKGDVVVVPAGVAHRLMEDLEGGFAMVSY</sequence>
<comment type="caution">
    <text evidence="3">The sequence shown here is derived from an EMBL/GenBank/DDBJ whole genome shotgun (WGS) entry which is preliminary data.</text>
</comment>
<evidence type="ECO:0000313" key="2">
    <source>
        <dbReference type="EMBL" id="RMY42563.1"/>
    </source>
</evidence>
<accession>A0A3M7DYZ3</accession>
<organism evidence="3 5">
    <name type="scientific">Hortaea werneckii</name>
    <name type="common">Black yeast</name>
    <name type="synonym">Cladosporium werneckii</name>
    <dbReference type="NCBI Taxonomy" id="91943"/>
    <lineage>
        <taxon>Eukaryota</taxon>
        <taxon>Fungi</taxon>
        <taxon>Dikarya</taxon>
        <taxon>Ascomycota</taxon>
        <taxon>Pezizomycotina</taxon>
        <taxon>Dothideomycetes</taxon>
        <taxon>Dothideomycetidae</taxon>
        <taxon>Mycosphaerellales</taxon>
        <taxon>Teratosphaeriaceae</taxon>
        <taxon>Hortaea</taxon>
    </lineage>
</organism>
<proteinExistence type="predicted"/>
<protein>
    <recommendedName>
        <fullName evidence="1">Cupin type-1 domain-containing protein</fullName>
    </recommendedName>
</protein>
<dbReference type="InterPro" id="IPR014710">
    <property type="entry name" value="RmlC-like_jellyroll"/>
</dbReference>
<dbReference type="InterPro" id="IPR047121">
    <property type="entry name" value="YjiB-like"/>
</dbReference>
<dbReference type="Gene3D" id="2.60.120.10">
    <property type="entry name" value="Jelly Rolls"/>
    <property type="match status" value="1"/>
</dbReference>
<dbReference type="InterPro" id="IPR006045">
    <property type="entry name" value="Cupin_1"/>
</dbReference>
<evidence type="ECO:0000259" key="1">
    <source>
        <dbReference type="Pfam" id="PF00190"/>
    </source>
</evidence>
<dbReference type="PANTHER" id="PTHR36448">
    <property type="entry name" value="BLR7373 PROTEIN"/>
    <property type="match status" value="1"/>
</dbReference>
<dbReference type="EMBL" id="QWIQ01001161">
    <property type="protein sequence ID" value="RMY69166.1"/>
    <property type="molecule type" value="Genomic_DNA"/>
</dbReference>
<evidence type="ECO:0000313" key="5">
    <source>
        <dbReference type="Proteomes" id="UP000281468"/>
    </source>
</evidence>
<dbReference type="CDD" id="cd02219">
    <property type="entry name" value="cupin_YjlB-like"/>
    <property type="match status" value="1"/>
</dbReference>
<dbReference type="PANTHER" id="PTHR36448:SF3">
    <property type="entry name" value="CUPIN TYPE-2 DOMAIN-CONTAINING PROTEIN"/>
    <property type="match status" value="1"/>
</dbReference>
<evidence type="ECO:0000313" key="4">
    <source>
        <dbReference type="Proteomes" id="UP000269539"/>
    </source>
</evidence>
<evidence type="ECO:0000313" key="3">
    <source>
        <dbReference type="EMBL" id="RMY69166.1"/>
    </source>
</evidence>
<dbReference type="AlphaFoldDB" id="A0A3M7DYZ3"/>
<reference evidence="4 5" key="1">
    <citation type="journal article" date="2018" name="BMC Genomics">
        <title>Genomic evidence for intraspecific hybridization in a clonal and extremely halotolerant yeast.</title>
        <authorList>
            <person name="Gostincar C."/>
            <person name="Stajich J.E."/>
            <person name="Zupancic J."/>
            <person name="Zalar P."/>
            <person name="Gunde-Cimerman N."/>
        </authorList>
    </citation>
    <scope>NUCLEOTIDE SEQUENCE [LARGE SCALE GENOMIC DNA]</scope>
    <source>
        <strain evidence="2 4">EXF-10513</strain>
        <strain evidence="3 5">EXF-171</strain>
    </source>
</reference>
<dbReference type="SUPFAM" id="SSF51182">
    <property type="entry name" value="RmlC-like cupins"/>
    <property type="match status" value="1"/>
</dbReference>
<name>A0A3M7DYZ3_HORWE</name>
<dbReference type="Pfam" id="PF00190">
    <property type="entry name" value="Cupin_1"/>
    <property type="match status" value="1"/>
</dbReference>
<dbReference type="Proteomes" id="UP000281468">
    <property type="component" value="Unassembled WGS sequence"/>
</dbReference>
<dbReference type="Proteomes" id="UP000269539">
    <property type="component" value="Unassembled WGS sequence"/>
</dbReference>
<feature type="domain" description="Cupin type-1" evidence="1">
    <location>
        <begin position="74"/>
        <end position="123"/>
    </location>
</feature>
<dbReference type="InterPro" id="IPR011051">
    <property type="entry name" value="RmlC_Cupin_sf"/>
</dbReference>
<dbReference type="EMBL" id="QWIO01003770">
    <property type="protein sequence ID" value="RMY42563.1"/>
    <property type="molecule type" value="Genomic_DNA"/>
</dbReference>